<feature type="binding site" evidence="8">
    <location>
        <position position="618"/>
    </location>
    <ligand>
        <name>AMP</name>
        <dbReference type="ChEBI" id="CHEBI:456215"/>
    </ligand>
</feature>
<dbReference type="FunFam" id="3.30.450.40:FF:000007">
    <property type="entry name" value="Phosphodiesterase"/>
    <property type="match status" value="1"/>
</dbReference>
<proteinExistence type="inferred from homology"/>
<reference evidence="11" key="1">
    <citation type="submission" date="2020-08" db="EMBL/GenBank/DDBJ databases">
        <title>Multicomponent nature underlies the extraordinary mechanical properties of spider dragline silk.</title>
        <authorList>
            <person name="Kono N."/>
            <person name="Nakamura H."/>
            <person name="Mori M."/>
            <person name="Yoshida Y."/>
            <person name="Ohtoshi R."/>
            <person name="Malay A.D."/>
            <person name="Moran D.A.P."/>
            <person name="Tomita M."/>
            <person name="Numata K."/>
            <person name="Arakawa K."/>
        </authorList>
    </citation>
    <scope>NUCLEOTIDE SEQUENCE</scope>
</reference>
<gene>
    <name evidence="11" type="primary">PDE2A</name>
    <name evidence="11" type="ORF">NPIL_108871</name>
</gene>
<protein>
    <recommendedName>
        <fullName evidence="3">3',5'-cyclic-GMP phosphodiesterase</fullName>
        <ecNumber evidence="3">3.1.4.35</ecNumber>
    </recommendedName>
</protein>
<feature type="binding site" evidence="9">
    <location>
        <position position="506"/>
    </location>
    <ligand>
        <name>Zn(2+)</name>
        <dbReference type="ChEBI" id="CHEBI:29105"/>
        <label>1</label>
    </ligand>
</feature>
<feature type="binding site" evidence="9">
    <location>
        <position position="507"/>
    </location>
    <ligand>
        <name>Zn(2+)</name>
        <dbReference type="ChEBI" id="CHEBI:29105"/>
        <label>1</label>
    </ligand>
</feature>
<evidence type="ECO:0000259" key="10">
    <source>
        <dbReference type="PROSITE" id="PS51845"/>
    </source>
</evidence>
<dbReference type="EMBL" id="BMAW01000990">
    <property type="protein sequence ID" value="GFS71894.1"/>
    <property type="molecule type" value="Genomic_DNA"/>
</dbReference>
<dbReference type="CDD" id="cd00077">
    <property type="entry name" value="HDc"/>
    <property type="match status" value="1"/>
</dbReference>
<dbReference type="Proteomes" id="UP000887013">
    <property type="component" value="Unassembled WGS sequence"/>
</dbReference>
<dbReference type="SMART" id="SM00065">
    <property type="entry name" value="GAF"/>
    <property type="match status" value="2"/>
</dbReference>
<keyword evidence="5 9" id="KW-0479">Metal-binding</keyword>
<feature type="binding site" evidence="8">
    <location>
        <begin position="465"/>
        <end position="469"/>
    </location>
    <ligand>
        <name>AMP</name>
        <dbReference type="ChEBI" id="CHEBI:456215"/>
    </ligand>
</feature>
<dbReference type="Pfam" id="PF01590">
    <property type="entry name" value="GAF"/>
    <property type="match status" value="1"/>
</dbReference>
<evidence type="ECO:0000256" key="2">
    <source>
        <dbReference type="ARBA" id="ARBA00007648"/>
    </source>
</evidence>
<dbReference type="PRINTS" id="PR00387">
    <property type="entry name" value="PDIESTERASE1"/>
</dbReference>
<dbReference type="EC" id="3.1.4.35" evidence="3"/>
<dbReference type="InterPro" id="IPR036971">
    <property type="entry name" value="PDEase_catalytic_dom_sf"/>
</dbReference>
<evidence type="ECO:0000256" key="3">
    <source>
        <dbReference type="ARBA" id="ARBA00012319"/>
    </source>
</evidence>
<dbReference type="InterPro" id="IPR029016">
    <property type="entry name" value="GAF-like_dom_sf"/>
</dbReference>
<comment type="similarity">
    <text evidence="2">Belongs to the cyclic nucleotide phosphodiesterase family.</text>
</comment>
<keyword evidence="12" id="KW-1185">Reference proteome</keyword>
<dbReference type="GO" id="GO:0046872">
    <property type="term" value="F:metal ion binding"/>
    <property type="evidence" value="ECO:0007669"/>
    <property type="project" value="UniProtKB-KW"/>
</dbReference>
<dbReference type="InterPro" id="IPR003018">
    <property type="entry name" value="GAF"/>
</dbReference>
<evidence type="ECO:0000256" key="1">
    <source>
        <dbReference type="ARBA" id="ARBA00001968"/>
    </source>
</evidence>
<feature type="active site" description="Proton donor" evidence="7">
    <location>
        <position position="465"/>
    </location>
</feature>
<evidence type="ECO:0000256" key="6">
    <source>
        <dbReference type="ARBA" id="ARBA00022801"/>
    </source>
</evidence>
<feature type="binding site" evidence="8">
    <location>
        <position position="507"/>
    </location>
    <ligand>
        <name>AMP</name>
        <dbReference type="ChEBI" id="CHEBI:456215"/>
    </ligand>
</feature>
<sequence length="739" mass="84178">MITNSPCAIPSLVPGFLSCVLRRIGKFIRGKMDFPESSDILKLCESLYKNSSTAFQQEANKILMKKSRAEEALILFVAEDQSELVCEVVGNKILNEEIKISVENSSFQTVLEKKTSQIVNKVKFCLGNNNSFSIQVDSILCIPLFNSNAEDRVTSLLCLINKKNFTVEDLELAKNWAKYIGPLLWRCRQYEDERKIRKQAQSLLQVIKTLLVQIDNVNLLLKEVMTEARKLTGAERCSLFLLDREENVLVAKVFDGNSTEDLNECPKDISIPVTEGIAGHVAMSGEILNISNAYEHPLFYRKIDDATGFKTRNILCFPIQDDNGIIGVAELCNKINGSHFTQFDEEIASTFSVYCAICIMHSLMWKKVRDAQSRSRLSNGLIMQSKVSEEEFLRLTSQMSGVNCINEHFHSFTFIPRLLTDSEAAHATLGMFEDLGFTNIWRLRKSTLIRFIITVKQGYRDPPYHNWKHGFSVAHFSYLLLKNLKLMGNQLSFLEGLCLFVACLCHDLDHRGTTSSFQVTSKSVLAALYSSEGSVLERHHFAQTMAILHTEGCNIFENLTEVEYKQCLDYVRDIILATDLAHHFRILKDIKKVLTDGYDRTNQEHHNILLCLIVTSCDLSDQTKTWSNTKEIAKLIYREFFSQGDLEKAMGVMPSEMMDREKARIPRLQINFLEQVVSPVFELLSGFFPDLQVLVDTINTHKRQWDKVEQVFTEHLPDSNISPLDFLDDERVDGAAMSI</sequence>
<name>A0A8X6T0D2_NEPPI</name>
<feature type="binding site" evidence="8">
    <location>
        <position position="669"/>
    </location>
    <ligand>
        <name>AMP</name>
        <dbReference type="ChEBI" id="CHEBI:456215"/>
    </ligand>
</feature>
<dbReference type="SMART" id="SM00471">
    <property type="entry name" value="HDc"/>
    <property type="match status" value="1"/>
</dbReference>
<comment type="caution">
    <text evidence="11">The sequence shown here is derived from an EMBL/GenBank/DDBJ whole genome shotgun (WGS) entry which is preliminary data.</text>
</comment>
<evidence type="ECO:0000256" key="4">
    <source>
        <dbReference type="ARBA" id="ARBA00022535"/>
    </source>
</evidence>
<dbReference type="InterPro" id="IPR003607">
    <property type="entry name" value="HD/PDEase_dom"/>
</dbReference>
<feature type="binding site" evidence="9">
    <location>
        <position position="618"/>
    </location>
    <ligand>
        <name>Zn(2+)</name>
        <dbReference type="ChEBI" id="CHEBI:29105"/>
        <label>1</label>
    </ligand>
</feature>
<keyword evidence="6" id="KW-0378">Hydrolase</keyword>
<evidence type="ECO:0000256" key="7">
    <source>
        <dbReference type="PIRSR" id="PIRSR623088-1"/>
    </source>
</evidence>
<dbReference type="GO" id="GO:0007165">
    <property type="term" value="P:signal transduction"/>
    <property type="evidence" value="ECO:0007669"/>
    <property type="project" value="InterPro"/>
</dbReference>
<evidence type="ECO:0000313" key="12">
    <source>
        <dbReference type="Proteomes" id="UP000887013"/>
    </source>
</evidence>
<feature type="binding site" evidence="9">
    <location>
        <position position="507"/>
    </location>
    <ligand>
        <name>Zn(2+)</name>
        <dbReference type="ChEBI" id="CHEBI:29105"/>
        <label>2</label>
    </ligand>
</feature>
<dbReference type="FunFam" id="1.10.1300.10:FF:000003">
    <property type="entry name" value="Phosphodiesterase"/>
    <property type="match status" value="1"/>
</dbReference>
<dbReference type="AlphaFoldDB" id="A0A8X6T0D2"/>
<dbReference type="SUPFAM" id="SSF109604">
    <property type="entry name" value="HD-domain/PDEase-like"/>
    <property type="match status" value="1"/>
</dbReference>
<evidence type="ECO:0000256" key="8">
    <source>
        <dbReference type="PIRSR" id="PIRSR623088-2"/>
    </source>
</evidence>
<dbReference type="PANTHER" id="PTHR11347">
    <property type="entry name" value="CYCLIC NUCLEOTIDE PHOSPHODIESTERASE"/>
    <property type="match status" value="1"/>
</dbReference>
<feature type="binding site" evidence="9">
    <location>
        <position position="469"/>
    </location>
    <ligand>
        <name>Zn(2+)</name>
        <dbReference type="ChEBI" id="CHEBI:29105"/>
        <label>1</label>
    </ligand>
</feature>
<organism evidence="11 12">
    <name type="scientific">Nephila pilipes</name>
    <name type="common">Giant wood spider</name>
    <name type="synonym">Nephila maculata</name>
    <dbReference type="NCBI Taxonomy" id="299642"/>
    <lineage>
        <taxon>Eukaryota</taxon>
        <taxon>Metazoa</taxon>
        <taxon>Ecdysozoa</taxon>
        <taxon>Arthropoda</taxon>
        <taxon>Chelicerata</taxon>
        <taxon>Arachnida</taxon>
        <taxon>Araneae</taxon>
        <taxon>Araneomorphae</taxon>
        <taxon>Entelegynae</taxon>
        <taxon>Araneoidea</taxon>
        <taxon>Nephilidae</taxon>
        <taxon>Nephila</taxon>
    </lineage>
</organism>
<dbReference type="PROSITE" id="PS51845">
    <property type="entry name" value="PDEASE_I_2"/>
    <property type="match status" value="1"/>
</dbReference>
<dbReference type="GO" id="GO:0047555">
    <property type="term" value="F:3',5'-cyclic-GMP phosphodiesterase activity"/>
    <property type="evidence" value="ECO:0007669"/>
    <property type="project" value="UniProtKB-EC"/>
</dbReference>
<evidence type="ECO:0000256" key="5">
    <source>
        <dbReference type="ARBA" id="ARBA00022723"/>
    </source>
</evidence>
<comment type="cofactor">
    <cofactor evidence="1">
        <name>a divalent metal cation</name>
        <dbReference type="ChEBI" id="CHEBI:60240"/>
    </cofactor>
</comment>
<dbReference type="OrthoDB" id="295473at2759"/>
<evidence type="ECO:0000313" key="11">
    <source>
        <dbReference type="EMBL" id="GFS71894.1"/>
    </source>
</evidence>
<dbReference type="InterPro" id="IPR002073">
    <property type="entry name" value="PDEase_catalytic_dom"/>
</dbReference>
<dbReference type="InterPro" id="IPR023088">
    <property type="entry name" value="PDEase"/>
</dbReference>
<dbReference type="SUPFAM" id="SSF55781">
    <property type="entry name" value="GAF domain-like"/>
    <property type="match status" value="2"/>
</dbReference>
<accession>A0A8X6T0D2</accession>
<evidence type="ECO:0000256" key="9">
    <source>
        <dbReference type="PIRSR" id="PIRSR623088-3"/>
    </source>
</evidence>
<dbReference type="Gene3D" id="3.30.450.40">
    <property type="match status" value="2"/>
</dbReference>
<dbReference type="Pfam" id="PF00233">
    <property type="entry name" value="PDEase_I"/>
    <property type="match status" value="1"/>
</dbReference>
<dbReference type="Gene3D" id="1.10.1300.10">
    <property type="entry name" value="3'5'-cyclic nucleotide phosphodiesterase, catalytic domain"/>
    <property type="match status" value="1"/>
</dbReference>
<keyword evidence="4" id="KW-0140">cGMP</keyword>
<feature type="domain" description="PDEase" evidence="10">
    <location>
        <begin position="385"/>
        <end position="712"/>
    </location>
</feature>